<accession>A0ABV3FXZ0</accession>
<reference evidence="2 3" key="1">
    <citation type="submission" date="2024-06" db="EMBL/GenBank/DDBJ databases">
        <title>The Natural Products Discovery Center: Release of the First 8490 Sequenced Strains for Exploring Actinobacteria Biosynthetic Diversity.</title>
        <authorList>
            <person name="Kalkreuter E."/>
            <person name="Kautsar S.A."/>
            <person name="Yang D."/>
            <person name="Bader C.D."/>
            <person name="Teijaro C.N."/>
            <person name="Fluegel L."/>
            <person name="Davis C.M."/>
            <person name="Simpson J.R."/>
            <person name="Lauterbach L."/>
            <person name="Steele A.D."/>
            <person name="Gui C."/>
            <person name="Meng S."/>
            <person name="Li G."/>
            <person name="Viehrig K."/>
            <person name="Ye F."/>
            <person name="Su P."/>
            <person name="Kiefer A.F."/>
            <person name="Nichols A."/>
            <person name="Cepeda A.J."/>
            <person name="Yan W."/>
            <person name="Fan B."/>
            <person name="Jiang Y."/>
            <person name="Adhikari A."/>
            <person name="Zheng C.-J."/>
            <person name="Schuster L."/>
            <person name="Cowan T.M."/>
            <person name="Smanski M.J."/>
            <person name="Chevrette M.G."/>
            <person name="De Carvalho L.P.S."/>
            <person name="Shen B."/>
        </authorList>
    </citation>
    <scope>NUCLEOTIDE SEQUENCE [LARGE SCALE GENOMIC DNA]</scope>
    <source>
        <strain evidence="2 3">NPDC050403</strain>
    </source>
</reference>
<proteinExistence type="predicted"/>
<feature type="domain" description="Roadblock/LAMTOR2" evidence="1">
    <location>
        <begin position="23"/>
        <end position="111"/>
    </location>
</feature>
<dbReference type="Pfam" id="PF03259">
    <property type="entry name" value="Robl_LC7"/>
    <property type="match status" value="1"/>
</dbReference>
<dbReference type="SUPFAM" id="SSF103196">
    <property type="entry name" value="Roadblock/LC7 domain"/>
    <property type="match status" value="1"/>
</dbReference>
<keyword evidence="3" id="KW-1185">Reference proteome</keyword>
<gene>
    <name evidence="2" type="ORF">AB0I48_22210</name>
</gene>
<dbReference type="InterPro" id="IPR004942">
    <property type="entry name" value="Roadblock/LAMTOR2_dom"/>
</dbReference>
<evidence type="ECO:0000313" key="2">
    <source>
        <dbReference type="EMBL" id="MEV0710287.1"/>
    </source>
</evidence>
<protein>
    <submittedName>
        <fullName evidence="2">Roadblock/LC7 domain-containing protein</fullName>
    </submittedName>
</protein>
<sequence length="138" mass="14354">MSEKPRRKEIRLTDPEAVGRLLTEVCTSVADADYVFITSRDGLVVASGNSVDTSEEDEVALRGSVLAAAAAGIGDHFAAMTSHGRSQSVLFEADRGSVGVFPLTSTLVLVVGGAESVSLGRLTAAARKIIATLHSPEN</sequence>
<comment type="caution">
    <text evidence="2">The sequence shown here is derived from an EMBL/GenBank/DDBJ whole genome shotgun (WGS) entry which is preliminary data.</text>
</comment>
<dbReference type="EMBL" id="JBFAKC010000010">
    <property type="protein sequence ID" value="MEV0710287.1"/>
    <property type="molecule type" value="Genomic_DNA"/>
</dbReference>
<dbReference type="RefSeq" id="WP_357786102.1">
    <property type="nucleotide sequence ID" value="NZ_JBFAKC010000010.1"/>
</dbReference>
<evidence type="ECO:0000259" key="1">
    <source>
        <dbReference type="Pfam" id="PF03259"/>
    </source>
</evidence>
<dbReference type="Proteomes" id="UP001551695">
    <property type="component" value="Unassembled WGS sequence"/>
</dbReference>
<dbReference type="Gene3D" id="3.30.450.30">
    <property type="entry name" value="Dynein light chain 2a, cytoplasmic"/>
    <property type="match status" value="1"/>
</dbReference>
<name>A0ABV3FXZ0_9NOCA</name>
<organism evidence="2 3">
    <name type="scientific">Nocardia aurea</name>
    <dbReference type="NCBI Taxonomy" id="2144174"/>
    <lineage>
        <taxon>Bacteria</taxon>
        <taxon>Bacillati</taxon>
        <taxon>Actinomycetota</taxon>
        <taxon>Actinomycetes</taxon>
        <taxon>Mycobacteriales</taxon>
        <taxon>Nocardiaceae</taxon>
        <taxon>Nocardia</taxon>
    </lineage>
</organism>
<evidence type="ECO:0000313" key="3">
    <source>
        <dbReference type="Proteomes" id="UP001551695"/>
    </source>
</evidence>